<evidence type="ECO:0000313" key="3">
    <source>
        <dbReference type="Proteomes" id="UP001596074"/>
    </source>
</evidence>
<dbReference type="Proteomes" id="UP001596074">
    <property type="component" value="Unassembled WGS sequence"/>
</dbReference>
<protein>
    <recommendedName>
        <fullName evidence="4">Lipoprotein</fullName>
    </recommendedName>
</protein>
<name>A0ABW1A8N8_9ACTN</name>
<evidence type="ECO:0000313" key="2">
    <source>
        <dbReference type="EMBL" id="MFC5751077.1"/>
    </source>
</evidence>
<evidence type="ECO:0000256" key="1">
    <source>
        <dbReference type="SAM" id="MobiDB-lite"/>
    </source>
</evidence>
<keyword evidence="3" id="KW-1185">Reference proteome</keyword>
<dbReference type="EMBL" id="JBHSON010000063">
    <property type="protein sequence ID" value="MFC5751077.1"/>
    <property type="molecule type" value="Genomic_DNA"/>
</dbReference>
<reference evidence="3" key="1">
    <citation type="journal article" date="2019" name="Int. J. Syst. Evol. Microbiol.">
        <title>The Global Catalogue of Microorganisms (GCM) 10K type strain sequencing project: providing services to taxonomists for standard genome sequencing and annotation.</title>
        <authorList>
            <consortium name="The Broad Institute Genomics Platform"/>
            <consortium name="The Broad Institute Genome Sequencing Center for Infectious Disease"/>
            <person name="Wu L."/>
            <person name="Ma J."/>
        </authorList>
    </citation>
    <scope>NUCLEOTIDE SEQUENCE [LARGE SCALE GENOMIC DNA]</scope>
    <source>
        <strain evidence="3">KCTC 42087</strain>
    </source>
</reference>
<evidence type="ECO:0008006" key="4">
    <source>
        <dbReference type="Google" id="ProtNLM"/>
    </source>
</evidence>
<feature type="region of interest" description="Disordered" evidence="1">
    <location>
        <begin position="165"/>
        <end position="201"/>
    </location>
</feature>
<accession>A0ABW1A8N8</accession>
<proteinExistence type="predicted"/>
<organism evidence="2 3">
    <name type="scientific">Actinomadura rugatobispora</name>
    <dbReference type="NCBI Taxonomy" id="1994"/>
    <lineage>
        <taxon>Bacteria</taxon>
        <taxon>Bacillati</taxon>
        <taxon>Actinomycetota</taxon>
        <taxon>Actinomycetes</taxon>
        <taxon>Streptosporangiales</taxon>
        <taxon>Thermomonosporaceae</taxon>
        <taxon>Actinomadura</taxon>
    </lineage>
</organism>
<sequence length="311" mass="31930">MTKWQRATGVAVTVSGALCLSACGGGTTPTSRAAGSPSATPVSMEQYRATLKSAVDPLETELADLAKAKAYKGLQGRVNDVKAAVTQAAAKLRPVTPPAEAAREHTGLVSALERFESVVGGLGGEVGSRNLCTGAAVRAKIGDADGTGALRSAMAAVQAKVPGGRRTLTLPSAGQKPGSRPSNGALIRSGGGGGSGRLTIDNSGGSDDALVTLGKGSKPMLSVFVRQGKKHTVNGVPDGAYTVFFTGGTNWDGAAKAFGRECAFQKFEDPLDYTTTRTATQIRYSTWRITLQEVVGGNARTSDVDPDDFPE</sequence>
<comment type="caution">
    <text evidence="2">The sequence shown here is derived from an EMBL/GenBank/DDBJ whole genome shotgun (WGS) entry which is preliminary data.</text>
</comment>
<dbReference type="RefSeq" id="WP_378286950.1">
    <property type="nucleotide sequence ID" value="NZ_JBHSON010000063.1"/>
</dbReference>
<gene>
    <name evidence="2" type="ORF">ACFPZN_36135</name>
</gene>